<proteinExistence type="predicted"/>
<feature type="region of interest" description="Disordered" evidence="1">
    <location>
        <begin position="148"/>
        <end position="237"/>
    </location>
</feature>
<gene>
    <name evidence="3" type="primary">LOC108615132</name>
</gene>
<organism evidence="2 3">
    <name type="scientific">Drosophila arizonae</name>
    <name type="common">Fruit fly</name>
    <dbReference type="NCBI Taxonomy" id="7263"/>
    <lineage>
        <taxon>Eukaryota</taxon>
        <taxon>Metazoa</taxon>
        <taxon>Ecdysozoa</taxon>
        <taxon>Arthropoda</taxon>
        <taxon>Hexapoda</taxon>
        <taxon>Insecta</taxon>
        <taxon>Pterygota</taxon>
        <taxon>Neoptera</taxon>
        <taxon>Endopterygota</taxon>
        <taxon>Diptera</taxon>
        <taxon>Brachycera</taxon>
        <taxon>Muscomorpha</taxon>
        <taxon>Ephydroidea</taxon>
        <taxon>Drosophilidae</taxon>
        <taxon>Drosophila</taxon>
    </lineage>
</organism>
<reference evidence="2" key="2">
    <citation type="journal article" date="2016" name="G3 (Bethesda)">
        <title>Genome Evolution in Three Species of Cactophilic Drosophila.</title>
        <authorList>
            <person name="Sanchez-Flores A."/>
            <person name="Penazola F."/>
            <person name="Carpinteyro-Ponce J."/>
            <person name="Nazario-Yepiz N."/>
            <person name="Abreu-Goodger C."/>
            <person name="Machado C.A."/>
            <person name="Markow T.A."/>
        </authorList>
    </citation>
    <scope>NUCLEOTIDE SEQUENCE [LARGE SCALE GENOMIC DNA]</scope>
</reference>
<feature type="compositionally biased region" description="Low complexity" evidence="1">
    <location>
        <begin position="190"/>
        <end position="210"/>
    </location>
</feature>
<evidence type="ECO:0000313" key="3">
    <source>
        <dbReference type="RefSeq" id="XP_017864865.1"/>
    </source>
</evidence>
<keyword evidence="2" id="KW-1185">Reference proteome</keyword>
<sequence length="237" mass="26473">MSCICQYIAGSLASMNENEEPIGFPLPNASENDAMSAPGNAPAEPVTDDAKISICVSEMADCRTENWLLKKKVQEHEVTIQNLEHLLTTVMDKQHQMLADVFQLRQRNQELQTECNLQREYHTMERNALVKELCHLKCLHMYAKGYEEVESSDSDGPDDEDEEELESDEEEYSEDGEIGSEDEMSDDSSGDSTASSSAPSSPDDSMCSSDSDSDEREDDDELDSLNEMEDSIESESD</sequence>
<feature type="compositionally biased region" description="Acidic residues" evidence="1">
    <location>
        <begin position="148"/>
        <end position="189"/>
    </location>
</feature>
<evidence type="ECO:0000256" key="1">
    <source>
        <dbReference type="SAM" id="MobiDB-lite"/>
    </source>
</evidence>
<dbReference type="GeneID" id="108615132"/>
<protein>
    <submittedName>
        <fullName evidence="3">Glutamic acid-rich protein</fullName>
    </submittedName>
</protein>
<dbReference type="RefSeq" id="XP_017864865.1">
    <property type="nucleotide sequence ID" value="XM_018009376.1"/>
</dbReference>
<dbReference type="Proteomes" id="UP000694904">
    <property type="component" value="Chromosome 5"/>
</dbReference>
<name>A0ABM1PCC9_DROAR</name>
<reference evidence="2" key="1">
    <citation type="journal article" date="1997" name="Nucleic Acids Res.">
        <title>tRNAscan-SE: a program for improved detection of transfer RNA genes in genomic sequence.</title>
        <authorList>
            <person name="Lowe T.M."/>
            <person name="Eddy S.R."/>
        </authorList>
    </citation>
    <scope>NUCLEOTIDE SEQUENCE [LARGE SCALE GENOMIC DNA]</scope>
</reference>
<accession>A0ABM1PCC9</accession>
<evidence type="ECO:0000313" key="2">
    <source>
        <dbReference type="Proteomes" id="UP000694904"/>
    </source>
</evidence>
<feature type="compositionally biased region" description="Acidic residues" evidence="1">
    <location>
        <begin position="211"/>
        <end position="237"/>
    </location>
</feature>
<reference evidence="3" key="3">
    <citation type="submission" date="2025-08" db="UniProtKB">
        <authorList>
            <consortium name="RefSeq"/>
        </authorList>
    </citation>
    <scope>IDENTIFICATION</scope>
    <source>
        <tissue evidence="3">Whole organism</tissue>
    </source>
</reference>